<dbReference type="SUPFAM" id="SSF50249">
    <property type="entry name" value="Nucleic acid-binding proteins"/>
    <property type="match status" value="1"/>
</dbReference>
<dbReference type="Pfam" id="PF00436">
    <property type="entry name" value="SSB"/>
    <property type="match status" value="1"/>
</dbReference>
<dbReference type="GO" id="GO:0003697">
    <property type="term" value="F:single-stranded DNA binding"/>
    <property type="evidence" value="ECO:0007669"/>
    <property type="project" value="UniProtKB-UniRule"/>
</dbReference>
<dbReference type="InterPro" id="IPR011344">
    <property type="entry name" value="ssDNA-bd"/>
</dbReference>
<proteinExistence type="inferred from homology"/>
<name>A0A0C1QVV3_9CLOT</name>
<dbReference type="PIRSF" id="PIRSF002070">
    <property type="entry name" value="SSB"/>
    <property type="match status" value="1"/>
</dbReference>
<dbReference type="PANTHER" id="PTHR10302">
    <property type="entry name" value="SINGLE-STRANDED DNA-BINDING PROTEIN"/>
    <property type="match status" value="1"/>
</dbReference>
<accession>A0A0C1QVV3</accession>
<organism evidence="4 5">
    <name type="scientific">Clostridium argentinense CDC 2741</name>
    <dbReference type="NCBI Taxonomy" id="1418104"/>
    <lineage>
        <taxon>Bacteria</taxon>
        <taxon>Bacillati</taxon>
        <taxon>Bacillota</taxon>
        <taxon>Clostridia</taxon>
        <taxon>Eubacteriales</taxon>
        <taxon>Clostridiaceae</taxon>
        <taxon>Clostridium</taxon>
    </lineage>
</organism>
<dbReference type="HAMAP" id="MF_00984">
    <property type="entry name" value="SSB"/>
    <property type="match status" value="1"/>
</dbReference>
<sequence>MDIILEKPGILNENSFSIKISWREIMNRIVLVGRITKKPEIKALDENSKVFTRIMLAVDRPYKTASGEKQVDFIPIVLWGKKAEIVCEYLDKNSMISVTGRLQTRVFENHEGQRKFISEVIADEFQFMSYKKQNESIG</sequence>
<evidence type="ECO:0000313" key="5">
    <source>
        <dbReference type="Proteomes" id="UP000031366"/>
    </source>
</evidence>
<evidence type="ECO:0000256" key="1">
    <source>
        <dbReference type="ARBA" id="ARBA00023125"/>
    </source>
</evidence>
<dbReference type="InterPro" id="IPR012340">
    <property type="entry name" value="NA-bd_OB-fold"/>
</dbReference>
<dbReference type="EMBL" id="AYSO01000020">
    <property type="protein sequence ID" value="KIE45122.1"/>
    <property type="molecule type" value="Genomic_DNA"/>
</dbReference>
<keyword evidence="1 2" id="KW-0238">DNA-binding</keyword>
<dbReference type="CDD" id="cd04496">
    <property type="entry name" value="SSB_OBF"/>
    <property type="match status" value="1"/>
</dbReference>
<comment type="caution">
    <text evidence="2">Lacks conserved residue(s) required for the propagation of feature annotation.</text>
</comment>
<dbReference type="InterPro" id="IPR000424">
    <property type="entry name" value="Primosome_PriB/ssb"/>
</dbReference>
<dbReference type="PANTHER" id="PTHR10302:SF27">
    <property type="entry name" value="SINGLE-STRANDED DNA-BINDING PROTEIN"/>
    <property type="match status" value="1"/>
</dbReference>
<comment type="subunit">
    <text evidence="2">Homotetramer.</text>
</comment>
<dbReference type="Gene3D" id="2.40.50.140">
    <property type="entry name" value="Nucleic acid-binding proteins"/>
    <property type="match status" value="1"/>
</dbReference>
<dbReference type="AlphaFoldDB" id="A0A0C1QVV3"/>
<evidence type="ECO:0000256" key="3">
    <source>
        <dbReference type="PIRNR" id="PIRNR002070"/>
    </source>
</evidence>
<dbReference type="STRING" id="29341.RSJ17_05510"/>
<dbReference type="GO" id="GO:0006260">
    <property type="term" value="P:DNA replication"/>
    <property type="evidence" value="ECO:0007669"/>
    <property type="project" value="InterPro"/>
</dbReference>
<evidence type="ECO:0000313" key="4">
    <source>
        <dbReference type="EMBL" id="KIE45122.1"/>
    </source>
</evidence>
<dbReference type="GO" id="GO:0009295">
    <property type="term" value="C:nucleoid"/>
    <property type="evidence" value="ECO:0007669"/>
    <property type="project" value="TreeGrafter"/>
</dbReference>
<comment type="caution">
    <text evidence="4">The sequence shown here is derived from an EMBL/GenBank/DDBJ whole genome shotgun (WGS) entry which is preliminary data.</text>
</comment>
<evidence type="ECO:0000256" key="2">
    <source>
        <dbReference type="HAMAP-Rule" id="MF_00984"/>
    </source>
</evidence>
<dbReference type="PROSITE" id="PS50935">
    <property type="entry name" value="SSB"/>
    <property type="match status" value="1"/>
</dbReference>
<dbReference type="Proteomes" id="UP000031366">
    <property type="component" value="Unassembled WGS sequence"/>
</dbReference>
<protein>
    <recommendedName>
        <fullName evidence="2 3">Single-stranded DNA-binding protein</fullName>
        <shortName evidence="2">SSB</shortName>
    </recommendedName>
</protein>
<keyword evidence="5" id="KW-1185">Reference proteome</keyword>
<dbReference type="NCBIfam" id="TIGR00621">
    <property type="entry name" value="ssb"/>
    <property type="match status" value="1"/>
</dbReference>
<gene>
    <name evidence="4" type="primary">ssb</name>
    <name evidence="4" type="ORF">U732_539</name>
</gene>
<reference evidence="4 5" key="1">
    <citation type="journal article" date="2015" name="Infect. Genet. Evol.">
        <title>Genomic sequences of six botulinum neurotoxin-producing strains representing three clostridial species illustrate the mobility and diversity of botulinum neurotoxin genes.</title>
        <authorList>
            <person name="Smith T.J."/>
            <person name="Hill K.K."/>
            <person name="Xie G."/>
            <person name="Foley B.T."/>
            <person name="Williamson C.H."/>
            <person name="Foster J.T."/>
            <person name="Johnson S.L."/>
            <person name="Chertkov O."/>
            <person name="Teshima H."/>
            <person name="Gibbons H.S."/>
            <person name="Johnsky L.A."/>
            <person name="Karavis M.A."/>
            <person name="Smith L.A."/>
        </authorList>
    </citation>
    <scope>NUCLEOTIDE SEQUENCE [LARGE SCALE GENOMIC DNA]</scope>
    <source>
        <strain evidence="4 5">CDC 2741</strain>
    </source>
</reference>